<evidence type="ECO:0000313" key="4">
    <source>
        <dbReference type="EMBL" id="KAF2682002.1"/>
    </source>
</evidence>
<evidence type="ECO:0000313" key="5">
    <source>
        <dbReference type="Proteomes" id="UP000799291"/>
    </source>
</evidence>
<dbReference type="PANTHER" id="PTHR24320:SF154">
    <property type="entry name" value="OXIDOREDUCTASE, SHORT-CHAIN DEHYDROGENASE_REDUCTASE FAMILY (AFU_ORTHOLOGUE AFUA_2G04560)"/>
    <property type="match status" value="1"/>
</dbReference>
<keyword evidence="5" id="KW-1185">Reference proteome</keyword>
<accession>A0A6G1IUT2</accession>
<evidence type="ECO:0000256" key="1">
    <source>
        <dbReference type="ARBA" id="ARBA00006484"/>
    </source>
</evidence>
<name>A0A6G1IUT2_9PLEO</name>
<dbReference type="OrthoDB" id="191139at2759"/>
<gene>
    <name evidence="4" type="ORF">K458DRAFT_489074</name>
</gene>
<organism evidence="4 5">
    <name type="scientific">Lentithecium fluviatile CBS 122367</name>
    <dbReference type="NCBI Taxonomy" id="1168545"/>
    <lineage>
        <taxon>Eukaryota</taxon>
        <taxon>Fungi</taxon>
        <taxon>Dikarya</taxon>
        <taxon>Ascomycota</taxon>
        <taxon>Pezizomycotina</taxon>
        <taxon>Dothideomycetes</taxon>
        <taxon>Pleosporomycetidae</taxon>
        <taxon>Pleosporales</taxon>
        <taxon>Massarineae</taxon>
        <taxon>Lentitheciaceae</taxon>
        <taxon>Lentithecium</taxon>
    </lineage>
</organism>
<dbReference type="InterPro" id="IPR002347">
    <property type="entry name" value="SDR_fam"/>
</dbReference>
<dbReference type="PANTHER" id="PTHR24320">
    <property type="entry name" value="RETINOL DEHYDROGENASE"/>
    <property type="match status" value="1"/>
</dbReference>
<dbReference type="SUPFAM" id="SSF51735">
    <property type="entry name" value="NAD(P)-binding Rossmann-fold domains"/>
    <property type="match status" value="1"/>
</dbReference>
<dbReference type="PRINTS" id="PR00080">
    <property type="entry name" value="SDRFAMILY"/>
</dbReference>
<dbReference type="InterPro" id="IPR036291">
    <property type="entry name" value="NAD(P)-bd_dom_sf"/>
</dbReference>
<dbReference type="Gene3D" id="3.40.50.720">
    <property type="entry name" value="NAD(P)-binding Rossmann-like Domain"/>
    <property type="match status" value="1"/>
</dbReference>
<comment type="similarity">
    <text evidence="1 3">Belongs to the short-chain dehydrogenases/reductases (SDR) family.</text>
</comment>
<dbReference type="Pfam" id="PF00106">
    <property type="entry name" value="adh_short"/>
    <property type="match status" value="1"/>
</dbReference>
<proteinExistence type="inferred from homology"/>
<dbReference type="PRINTS" id="PR00081">
    <property type="entry name" value="GDHRDH"/>
</dbReference>
<sequence length="328" mass="35676">MAAKKTSYDPERDIPSLKDKVIFITGGTAGLGTQTILTLAQHNPSQIHFTGRNAHSAQTILSTLRTLAPAVQTHFYECDQTSLASVDSAASSFLSKNPSRLDVLVCNAGIMGGPAGVTKDGYEIQFGINFLSHALLTKRFLPLLERTAADHGEARIVNTSSVGYTMHTTSLPFDKLKTPLEDIPSILSIGAWQKWSRYAQSKFAQVIYTAELAKRYPSITSIAINPGVVHTGLVENLPLWDRLFVKTWTFGQAVPLEQGAYNSCWAATAGIEGMGNGGMYNPVGVVTKHTDAASDEGLWRELWEWTEGELADWMTEQSGRDLGGSLKV</sequence>
<evidence type="ECO:0000256" key="3">
    <source>
        <dbReference type="RuleBase" id="RU000363"/>
    </source>
</evidence>
<dbReference type="EMBL" id="MU005589">
    <property type="protein sequence ID" value="KAF2682002.1"/>
    <property type="molecule type" value="Genomic_DNA"/>
</dbReference>
<dbReference type="Proteomes" id="UP000799291">
    <property type="component" value="Unassembled WGS sequence"/>
</dbReference>
<evidence type="ECO:0000256" key="2">
    <source>
        <dbReference type="ARBA" id="ARBA00023002"/>
    </source>
</evidence>
<dbReference type="GO" id="GO:0016491">
    <property type="term" value="F:oxidoreductase activity"/>
    <property type="evidence" value="ECO:0007669"/>
    <property type="project" value="UniProtKB-KW"/>
</dbReference>
<protein>
    <submittedName>
        <fullName evidence="4">Dehydrogenase with different specificitie</fullName>
    </submittedName>
</protein>
<keyword evidence="2" id="KW-0560">Oxidoreductase</keyword>
<dbReference type="AlphaFoldDB" id="A0A6G1IUT2"/>
<reference evidence="4" key="1">
    <citation type="journal article" date="2020" name="Stud. Mycol.">
        <title>101 Dothideomycetes genomes: a test case for predicting lifestyles and emergence of pathogens.</title>
        <authorList>
            <person name="Haridas S."/>
            <person name="Albert R."/>
            <person name="Binder M."/>
            <person name="Bloem J."/>
            <person name="Labutti K."/>
            <person name="Salamov A."/>
            <person name="Andreopoulos B."/>
            <person name="Baker S."/>
            <person name="Barry K."/>
            <person name="Bills G."/>
            <person name="Bluhm B."/>
            <person name="Cannon C."/>
            <person name="Castanera R."/>
            <person name="Culley D."/>
            <person name="Daum C."/>
            <person name="Ezra D."/>
            <person name="Gonzalez J."/>
            <person name="Henrissat B."/>
            <person name="Kuo A."/>
            <person name="Liang C."/>
            <person name="Lipzen A."/>
            <person name="Lutzoni F."/>
            <person name="Magnuson J."/>
            <person name="Mondo S."/>
            <person name="Nolan M."/>
            <person name="Ohm R."/>
            <person name="Pangilinan J."/>
            <person name="Park H.-J."/>
            <person name="Ramirez L."/>
            <person name="Alfaro M."/>
            <person name="Sun H."/>
            <person name="Tritt A."/>
            <person name="Yoshinaga Y."/>
            <person name="Zwiers L.-H."/>
            <person name="Turgeon B."/>
            <person name="Goodwin S."/>
            <person name="Spatafora J."/>
            <person name="Crous P."/>
            <person name="Grigoriev I."/>
        </authorList>
    </citation>
    <scope>NUCLEOTIDE SEQUENCE</scope>
    <source>
        <strain evidence="4">CBS 122367</strain>
    </source>
</reference>